<proteinExistence type="predicted"/>
<dbReference type="EMBL" id="CAJNBJ010000001">
    <property type="protein sequence ID" value="CAE6717477.1"/>
    <property type="molecule type" value="Genomic_DNA"/>
</dbReference>
<gene>
    <name evidence="2" type="ORF">NSPZN2_11525</name>
</gene>
<organism evidence="2 3">
    <name type="scientific">Nitrospira defluvii</name>
    <dbReference type="NCBI Taxonomy" id="330214"/>
    <lineage>
        <taxon>Bacteria</taxon>
        <taxon>Pseudomonadati</taxon>
        <taxon>Nitrospirota</taxon>
        <taxon>Nitrospiria</taxon>
        <taxon>Nitrospirales</taxon>
        <taxon>Nitrospiraceae</taxon>
        <taxon>Nitrospira</taxon>
    </lineage>
</organism>
<feature type="chain" id="PRO_5046889941" evidence="1">
    <location>
        <begin position="26"/>
        <end position="106"/>
    </location>
</feature>
<name>A0ABM8QVG0_9BACT</name>
<evidence type="ECO:0000256" key="1">
    <source>
        <dbReference type="SAM" id="SignalP"/>
    </source>
</evidence>
<dbReference type="Proteomes" id="UP000675880">
    <property type="component" value="Unassembled WGS sequence"/>
</dbReference>
<evidence type="ECO:0000313" key="2">
    <source>
        <dbReference type="EMBL" id="CAE6717477.1"/>
    </source>
</evidence>
<protein>
    <submittedName>
        <fullName evidence="2">Uncharacterized protein</fullName>
    </submittedName>
</protein>
<evidence type="ECO:0000313" key="3">
    <source>
        <dbReference type="Proteomes" id="UP000675880"/>
    </source>
</evidence>
<feature type="signal peptide" evidence="1">
    <location>
        <begin position="1"/>
        <end position="25"/>
    </location>
</feature>
<dbReference type="RefSeq" id="WP_213041254.1">
    <property type="nucleotide sequence ID" value="NZ_CAJNBJ010000001.1"/>
</dbReference>
<accession>A0ABM8QVG0</accession>
<comment type="caution">
    <text evidence="2">The sequence shown here is derived from an EMBL/GenBank/DDBJ whole genome shotgun (WGS) entry which is preliminary data.</text>
</comment>
<reference evidence="2 3" key="1">
    <citation type="submission" date="2021-02" db="EMBL/GenBank/DDBJ databases">
        <authorList>
            <person name="Han P."/>
        </authorList>
    </citation>
    <scope>NUCLEOTIDE SEQUENCE [LARGE SCALE GENOMIC DNA]</scope>
    <source>
        <strain evidence="2">Candidatus Nitrospira sp. ZN2</strain>
    </source>
</reference>
<keyword evidence="1" id="KW-0732">Signal</keyword>
<sequence length="106" mass="11726">MTRTICLVVLGLLILAPVRSPSVYADVEQSQESMLFSTVGFQSGVIDEMQGSTIRIDGRTYALKTAVVVVTHEMEPLEVERIVPTSLVKFHLKEGHIDKMVVTLPQ</sequence>
<keyword evidence="3" id="KW-1185">Reference proteome</keyword>